<sequence>MRKKRVLIVVPFHLIRLPLISNSVVLCLRNVHVGYGDSPEDGGSGCHLQLKAFYVKIDLKMKSMQTLSFVITGCCLVKKKFLLHALHISQLEQLHHHVHPR</sequence>
<dbReference type="AlphaFoldDB" id="A0A6A5XUK0"/>
<evidence type="ECO:0000313" key="3">
    <source>
        <dbReference type="Proteomes" id="UP000799778"/>
    </source>
</evidence>
<feature type="chain" id="PRO_5025337813" description="Secreted protein" evidence="1">
    <location>
        <begin position="28"/>
        <end position="101"/>
    </location>
</feature>
<gene>
    <name evidence="2" type="ORF">BU24DRAFT_420061</name>
</gene>
<accession>A0A6A5XUK0</accession>
<name>A0A6A5XUK0_9PLEO</name>
<protein>
    <recommendedName>
        <fullName evidence="4">Secreted protein</fullName>
    </recommendedName>
</protein>
<dbReference type="GeneID" id="54284780"/>
<dbReference type="Proteomes" id="UP000799778">
    <property type="component" value="Unassembled WGS sequence"/>
</dbReference>
<dbReference type="RefSeq" id="XP_033385374.1">
    <property type="nucleotide sequence ID" value="XM_033527383.1"/>
</dbReference>
<evidence type="ECO:0000313" key="2">
    <source>
        <dbReference type="EMBL" id="KAF2017035.1"/>
    </source>
</evidence>
<keyword evidence="1" id="KW-0732">Signal</keyword>
<evidence type="ECO:0000256" key="1">
    <source>
        <dbReference type="SAM" id="SignalP"/>
    </source>
</evidence>
<dbReference type="EMBL" id="ML978068">
    <property type="protein sequence ID" value="KAF2017035.1"/>
    <property type="molecule type" value="Genomic_DNA"/>
</dbReference>
<feature type="signal peptide" evidence="1">
    <location>
        <begin position="1"/>
        <end position="27"/>
    </location>
</feature>
<proteinExistence type="predicted"/>
<organism evidence="2 3">
    <name type="scientific">Aaosphaeria arxii CBS 175.79</name>
    <dbReference type="NCBI Taxonomy" id="1450172"/>
    <lineage>
        <taxon>Eukaryota</taxon>
        <taxon>Fungi</taxon>
        <taxon>Dikarya</taxon>
        <taxon>Ascomycota</taxon>
        <taxon>Pezizomycotina</taxon>
        <taxon>Dothideomycetes</taxon>
        <taxon>Pleosporomycetidae</taxon>
        <taxon>Pleosporales</taxon>
        <taxon>Pleosporales incertae sedis</taxon>
        <taxon>Aaosphaeria</taxon>
    </lineage>
</organism>
<keyword evidence="3" id="KW-1185">Reference proteome</keyword>
<reference evidence="2" key="1">
    <citation type="journal article" date="2020" name="Stud. Mycol.">
        <title>101 Dothideomycetes genomes: a test case for predicting lifestyles and emergence of pathogens.</title>
        <authorList>
            <person name="Haridas S."/>
            <person name="Albert R."/>
            <person name="Binder M."/>
            <person name="Bloem J."/>
            <person name="Labutti K."/>
            <person name="Salamov A."/>
            <person name="Andreopoulos B."/>
            <person name="Baker S."/>
            <person name="Barry K."/>
            <person name="Bills G."/>
            <person name="Bluhm B."/>
            <person name="Cannon C."/>
            <person name="Castanera R."/>
            <person name="Culley D."/>
            <person name="Daum C."/>
            <person name="Ezra D."/>
            <person name="Gonzalez J."/>
            <person name="Henrissat B."/>
            <person name="Kuo A."/>
            <person name="Liang C."/>
            <person name="Lipzen A."/>
            <person name="Lutzoni F."/>
            <person name="Magnuson J."/>
            <person name="Mondo S."/>
            <person name="Nolan M."/>
            <person name="Ohm R."/>
            <person name="Pangilinan J."/>
            <person name="Park H.-J."/>
            <person name="Ramirez L."/>
            <person name="Alfaro M."/>
            <person name="Sun H."/>
            <person name="Tritt A."/>
            <person name="Yoshinaga Y."/>
            <person name="Zwiers L.-H."/>
            <person name="Turgeon B."/>
            <person name="Goodwin S."/>
            <person name="Spatafora J."/>
            <person name="Crous P."/>
            <person name="Grigoriev I."/>
        </authorList>
    </citation>
    <scope>NUCLEOTIDE SEQUENCE</scope>
    <source>
        <strain evidence="2">CBS 175.79</strain>
    </source>
</reference>
<evidence type="ECO:0008006" key="4">
    <source>
        <dbReference type="Google" id="ProtNLM"/>
    </source>
</evidence>